<keyword evidence="2" id="KW-1185">Reference proteome</keyword>
<dbReference type="InterPro" id="IPR036322">
    <property type="entry name" value="WD40_repeat_dom_sf"/>
</dbReference>
<dbReference type="InterPro" id="IPR015943">
    <property type="entry name" value="WD40/YVTN_repeat-like_dom_sf"/>
</dbReference>
<gene>
    <name evidence="1" type="ORF">VKT23_019198</name>
</gene>
<comment type="caution">
    <text evidence="1">The sequence shown here is derived from an EMBL/GenBank/DDBJ whole genome shotgun (WGS) entry which is preliminary data.</text>
</comment>
<organism evidence="1 2">
    <name type="scientific">Marasmiellus scandens</name>
    <dbReference type="NCBI Taxonomy" id="2682957"/>
    <lineage>
        <taxon>Eukaryota</taxon>
        <taxon>Fungi</taxon>
        <taxon>Dikarya</taxon>
        <taxon>Basidiomycota</taxon>
        <taxon>Agaricomycotina</taxon>
        <taxon>Agaricomycetes</taxon>
        <taxon>Agaricomycetidae</taxon>
        <taxon>Agaricales</taxon>
        <taxon>Marasmiineae</taxon>
        <taxon>Omphalotaceae</taxon>
        <taxon>Marasmiellus</taxon>
    </lineage>
</organism>
<dbReference type="Proteomes" id="UP001498398">
    <property type="component" value="Unassembled WGS sequence"/>
</dbReference>
<dbReference type="SUPFAM" id="SSF50978">
    <property type="entry name" value="WD40 repeat-like"/>
    <property type="match status" value="1"/>
</dbReference>
<evidence type="ECO:0008006" key="3">
    <source>
        <dbReference type="Google" id="ProtNLM"/>
    </source>
</evidence>
<reference evidence="1 2" key="1">
    <citation type="submission" date="2024-01" db="EMBL/GenBank/DDBJ databases">
        <title>A draft genome for the cacao thread blight pathogen Marasmiellus scandens.</title>
        <authorList>
            <person name="Baruah I.K."/>
            <person name="Leung J."/>
            <person name="Bukari Y."/>
            <person name="Amoako-Attah I."/>
            <person name="Meinhardt L.W."/>
            <person name="Bailey B.A."/>
            <person name="Cohen S.P."/>
        </authorList>
    </citation>
    <scope>NUCLEOTIDE SEQUENCE [LARGE SCALE GENOMIC DNA]</scope>
    <source>
        <strain evidence="1 2">GH-19</strain>
    </source>
</reference>
<evidence type="ECO:0000313" key="1">
    <source>
        <dbReference type="EMBL" id="KAK7436350.1"/>
    </source>
</evidence>
<name>A0ABR1IPG6_9AGAR</name>
<evidence type="ECO:0000313" key="2">
    <source>
        <dbReference type="Proteomes" id="UP001498398"/>
    </source>
</evidence>
<dbReference type="EMBL" id="JBANRG010000095">
    <property type="protein sequence ID" value="KAK7436350.1"/>
    <property type="molecule type" value="Genomic_DNA"/>
</dbReference>
<protein>
    <recommendedName>
        <fullName evidence="3">Anaphase-promoting complex subunit 4 WD40 domain-containing protein</fullName>
    </recommendedName>
</protein>
<proteinExistence type="predicted"/>
<dbReference type="Gene3D" id="2.130.10.10">
    <property type="entry name" value="YVTN repeat-like/Quinoprotein amine dehydrogenase"/>
    <property type="match status" value="1"/>
</dbReference>
<accession>A0ABR1IPG6</accession>
<sequence length="149" mass="16239">MSSSSASLPFRAFKEISSESRSVTALAFSPSGEYIAYGSEEGIVAIHELQTSKSYDGKVCSRVTGLKWVPNRQEPALIISERNGHLHVLARVAGQFKETVNVMGFIAPVTALDIYTNPPYICLAVGNGDVVDLVTLNIHTLKEGLYQFF</sequence>